<evidence type="ECO:0000256" key="4">
    <source>
        <dbReference type="ARBA" id="ARBA00022741"/>
    </source>
</evidence>
<dbReference type="AlphaFoldDB" id="A0A8S1LKW9"/>
<feature type="binding site" evidence="7">
    <location>
        <position position="72"/>
    </location>
    <ligand>
        <name>ATP</name>
        <dbReference type="ChEBI" id="CHEBI:30616"/>
    </ligand>
</feature>
<evidence type="ECO:0000256" key="6">
    <source>
        <dbReference type="ARBA" id="ARBA00022840"/>
    </source>
</evidence>
<dbReference type="PANTHER" id="PTHR24346:SF30">
    <property type="entry name" value="MATERNAL EMBRYONIC LEUCINE ZIPPER KINASE"/>
    <property type="match status" value="1"/>
</dbReference>
<organism evidence="10 11">
    <name type="scientific">Paramecium primaurelia</name>
    <dbReference type="NCBI Taxonomy" id="5886"/>
    <lineage>
        <taxon>Eukaryota</taxon>
        <taxon>Sar</taxon>
        <taxon>Alveolata</taxon>
        <taxon>Ciliophora</taxon>
        <taxon>Intramacronucleata</taxon>
        <taxon>Oligohymenophorea</taxon>
        <taxon>Peniculida</taxon>
        <taxon>Parameciidae</taxon>
        <taxon>Paramecium</taxon>
    </lineage>
</organism>
<evidence type="ECO:0000256" key="5">
    <source>
        <dbReference type="ARBA" id="ARBA00022777"/>
    </source>
</evidence>
<keyword evidence="11" id="KW-1185">Reference proteome</keyword>
<dbReference type="PANTHER" id="PTHR24346">
    <property type="entry name" value="MAP/MICROTUBULE AFFINITY-REGULATING KINASE"/>
    <property type="match status" value="1"/>
</dbReference>
<comment type="subunit">
    <text evidence="1">Monomer.</text>
</comment>
<gene>
    <name evidence="10" type="ORF">PPRIM_AZ9-3.1.T0400031</name>
</gene>
<evidence type="ECO:0000313" key="10">
    <source>
        <dbReference type="EMBL" id="CAD8066941.1"/>
    </source>
</evidence>
<proteinExistence type="inferred from homology"/>
<keyword evidence="3" id="KW-0808">Transferase</keyword>
<dbReference type="InterPro" id="IPR000719">
    <property type="entry name" value="Prot_kinase_dom"/>
</dbReference>
<dbReference type="PROSITE" id="PS00108">
    <property type="entry name" value="PROTEIN_KINASE_ST"/>
    <property type="match status" value="1"/>
</dbReference>
<dbReference type="InterPro" id="IPR008271">
    <property type="entry name" value="Ser/Thr_kinase_AS"/>
</dbReference>
<dbReference type="Pfam" id="PF00069">
    <property type="entry name" value="Pkinase"/>
    <property type="match status" value="1"/>
</dbReference>
<dbReference type="PROSITE" id="PS50011">
    <property type="entry name" value="PROTEIN_KINASE_DOM"/>
    <property type="match status" value="1"/>
</dbReference>
<dbReference type="FunFam" id="1.10.510.10:FF:000571">
    <property type="entry name" value="Maternal embryonic leucine zipper kinase"/>
    <property type="match status" value="1"/>
</dbReference>
<keyword evidence="2 8" id="KW-0723">Serine/threonine-protein kinase</keyword>
<dbReference type="FunFam" id="3.30.200.20:FF:000003">
    <property type="entry name" value="Non-specific serine/threonine protein kinase"/>
    <property type="match status" value="1"/>
</dbReference>
<evidence type="ECO:0000259" key="9">
    <source>
        <dbReference type="PROSITE" id="PS50011"/>
    </source>
</evidence>
<keyword evidence="6 7" id="KW-0067">ATP-binding</keyword>
<keyword evidence="4 7" id="KW-0547">Nucleotide-binding</keyword>
<dbReference type="InterPro" id="IPR017441">
    <property type="entry name" value="Protein_kinase_ATP_BS"/>
</dbReference>
<dbReference type="GO" id="GO:0005737">
    <property type="term" value="C:cytoplasm"/>
    <property type="evidence" value="ECO:0007669"/>
    <property type="project" value="TreeGrafter"/>
</dbReference>
<evidence type="ECO:0000256" key="7">
    <source>
        <dbReference type="PROSITE-ProRule" id="PRU10141"/>
    </source>
</evidence>
<accession>A0A8S1LKW9</accession>
<evidence type="ECO:0000256" key="3">
    <source>
        <dbReference type="ARBA" id="ARBA00022679"/>
    </source>
</evidence>
<reference evidence="10" key="1">
    <citation type="submission" date="2021-01" db="EMBL/GenBank/DDBJ databases">
        <authorList>
            <consortium name="Genoscope - CEA"/>
            <person name="William W."/>
        </authorList>
    </citation>
    <scope>NUCLEOTIDE SEQUENCE</scope>
</reference>
<sequence>MILKSAKENNSVPTQTLSNITRLLKNKAQPNNQNPQPSLLNDYKLEAQIGQGQFAQVRICRSKDNGQRYAMKIYQKSKLDQKTLNGIHREIAILKQLEHQNIVKIHNSLEDDKYIYLLLNYASSVSLAEFTKDRQLSEQQIKIIFKQLMMAVQYLHSKCISHRDIKLENILYSQQIVLIDFGFAIQTDKLCSVQCGTPNYMAPELLIKQPYNPFATDIWACGIVLHQLLVGEFPKNNKISNSISGPLQRILLSCLDKNAERRWTADKVLNELNQITYQ</sequence>
<name>A0A8S1LKW9_PARPR</name>
<comment type="caution">
    <text evidence="10">The sequence shown here is derived from an EMBL/GenBank/DDBJ whole genome shotgun (WGS) entry which is preliminary data.</text>
</comment>
<dbReference type="GO" id="GO:0005524">
    <property type="term" value="F:ATP binding"/>
    <property type="evidence" value="ECO:0007669"/>
    <property type="project" value="UniProtKB-UniRule"/>
</dbReference>
<comment type="similarity">
    <text evidence="8">Belongs to the protein kinase superfamily.</text>
</comment>
<dbReference type="OMA" id="FAQVRIC"/>
<evidence type="ECO:0000256" key="2">
    <source>
        <dbReference type="ARBA" id="ARBA00022527"/>
    </source>
</evidence>
<dbReference type="Proteomes" id="UP000688137">
    <property type="component" value="Unassembled WGS sequence"/>
</dbReference>
<dbReference type="GO" id="GO:0035556">
    <property type="term" value="P:intracellular signal transduction"/>
    <property type="evidence" value="ECO:0007669"/>
    <property type="project" value="TreeGrafter"/>
</dbReference>
<dbReference type="SMART" id="SM00220">
    <property type="entry name" value="S_TKc"/>
    <property type="match status" value="1"/>
</dbReference>
<feature type="domain" description="Protein kinase" evidence="9">
    <location>
        <begin position="43"/>
        <end position="277"/>
    </location>
</feature>
<dbReference type="PROSITE" id="PS00107">
    <property type="entry name" value="PROTEIN_KINASE_ATP"/>
    <property type="match status" value="1"/>
</dbReference>
<evidence type="ECO:0000256" key="8">
    <source>
        <dbReference type="RuleBase" id="RU000304"/>
    </source>
</evidence>
<evidence type="ECO:0000256" key="1">
    <source>
        <dbReference type="ARBA" id="ARBA00011245"/>
    </source>
</evidence>
<dbReference type="EMBL" id="CAJJDM010000039">
    <property type="protein sequence ID" value="CAD8066941.1"/>
    <property type="molecule type" value="Genomic_DNA"/>
</dbReference>
<dbReference type="GO" id="GO:0004674">
    <property type="term" value="F:protein serine/threonine kinase activity"/>
    <property type="evidence" value="ECO:0007669"/>
    <property type="project" value="UniProtKB-KW"/>
</dbReference>
<evidence type="ECO:0000313" key="11">
    <source>
        <dbReference type="Proteomes" id="UP000688137"/>
    </source>
</evidence>
<protein>
    <recommendedName>
        <fullName evidence="9">Protein kinase domain-containing protein</fullName>
    </recommendedName>
</protein>
<keyword evidence="5" id="KW-0418">Kinase</keyword>